<evidence type="ECO:0000313" key="4">
    <source>
        <dbReference type="Proteomes" id="UP000256485"/>
    </source>
</evidence>
<keyword evidence="2" id="KW-0812">Transmembrane</keyword>
<name>A0A3D9V7Q0_THECX</name>
<keyword evidence="4" id="KW-1185">Reference proteome</keyword>
<evidence type="ECO:0000256" key="1">
    <source>
        <dbReference type="SAM" id="MobiDB-lite"/>
    </source>
</evidence>
<feature type="transmembrane region" description="Helical" evidence="2">
    <location>
        <begin position="138"/>
        <end position="171"/>
    </location>
</feature>
<feature type="region of interest" description="Disordered" evidence="1">
    <location>
        <begin position="1"/>
        <end position="64"/>
    </location>
</feature>
<evidence type="ECO:0008006" key="5">
    <source>
        <dbReference type="Google" id="ProtNLM"/>
    </source>
</evidence>
<evidence type="ECO:0000256" key="2">
    <source>
        <dbReference type="SAM" id="Phobius"/>
    </source>
</evidence>
<gene>
    <name evidence="3" type="ORF">DFJ64_2981</name>
</gene>
<keyword evidence="2" id="KW-0472">Membrane</keyword>
<dbReference type="EMBL" id="QTUC01000001">
    <property type="protein sequence ID" value="REF37537.1"/>
    <property type="molecule type" value="Genomic_DNA"/>
</dbReference>
<feature type="transmembrane region" description="Helical" evidence="2">
    <location>
        <begin position="341"/>
        <end position="368"/>
    </location>
</feature>
<organism evidence="3 4">
    <name type="scientific">Thermasporomyces composti</name>
    <dbReference type="NCBI Taxonomy" id="696763"/>
    <lineage>
        <taxon>Bacteria</taxon>
        <taxon>Bacillati</taxon>
        <taxon>Actinomycetota</taxon>
        <taxon>Actinomycetes</taxon>
        <taxon>Propionibacteriales</taxon>
        <taxon>Nocardioidaceae</taxon>
        <taxon>Thermasporomyces</taxon>
    </lineage>
</organism>
<feature type="transmembrane region" description="Helical" evidence="2">
    <location>
        <begin position="294"/>
        <end position="321"/>
    </location>
</feature>
<feature type="transmembrane region" description="Helical" evidence="2">
    <location>
        <begin position="225"/>
        <end position="244"/>
    </location>
</feature>
<feature type="compositionally biased region" description="Low complexity" evidence="1">
    <location>
        <begin position="12"/>
        <end position="38"/>
    </location>
</feature>
<feature type="transmembrane region" description="Helical" evidence="2">
    <location>
        <begin position="191"/>
        <end position="219"/>
    </location>
</feature>
<proteinExistence type="predicted"/>
<accession>A0A3D9V7Q0</accession>
<protein>
    <recommendedName>
        <fullName evidence="5">Glycerophosphoryl diester phosphodiesterase family protein</fullName>
    </recommendedName>
</protein>
<feature type="transmembrane region" description="Helical" evidence="2">
    <location>
        <begin position="93"/>
        <end position="118"/>
    </location>
</feature>
<keyword evidence="2" id="KW-1133">Transmembrane helix</keyword>
<dbReference type="Proteomes" id="UP000256485">
    <property type="component" value="Unassembled WGS sequence"/>
</dbReference>
<evidence type="ECO:0000313" key="3">
    <source>
        <dbReference type="EMBL" id="REF37537.1"/>
    </source>
</evidence>
<reference evidence="3 4" key="1">
    <citation type="submission" date="2018-08" db="EMBL/GenBank/DDBJ databases">
        <title>Sequencing the genomes of 1000 actinobacteria strains.</title>
        <authorList>
            <person name="Klenk H.-P."/>
        </authorList>
    </citation>
    <scope>NUCLEOTIDE SEQUENCE [LARGE SCALE GENOMIC DNA]</scope>
    <source>
        <strain evidence="3 4">DSM 22891</strain>
    </source>
</reference>
<feature type="compositionally biased region" description="Gly residues" evidence="1">
    <location>
        <begin position="1"/>
        <end position="11"/>
    </location>
</feature>
<dbReference type="AlphaFoldDB" id="A0A3D9V7Q0"/>
<sequence>MPPGVHPGGHAAGPAWGSAAPAGPAGPSGPQWSGQPASGWGGQAGGWHTSPQWSGGGWGAPQAPKPGVVPLRPLNLGELIDGAFTTIQRYPKIMLGMSAIVMTAVTLLSFLAFSVAGLTSFANATPEEIARMSDAAWLGVFAATIGVLLASWIGGIILTGMITVTVARGVLGQSMTVREAWDGCRPHLPRLLGLSLVLGLTVALAIILLIVVVAFGFAIQVGLGVVLLLAALGVGIWGGIVVWARTAAAVPALVLEIRPPQHPGEAPQRLGIVAALQRSWTLIKGRTGRTFGTLLVASIIAGIVGTVVQTAFSFLSAGVGAGIDEATTADPFSLEYGLLPLAIMSIGYVASAVLQVAFLSGVNALLYVDARMRKEGLDIELAQAAAGHHSGTVWTTR</sequence>
<comment type="caution">
    <text evidence="3">The sequence shown here is derived from an EMBL/GenBank/DDBJ whole genome shotgun (WGS) entry which is preliminary data.</text>
</comment>